<feature type="chain" id="PRO_5002807389" evidence="1">
    <location>
        <begin position="21"/>
        <end position="245"/>
    </location>
</feature>
<dbReference type="PANTHER" id="PTHR20993:SF0">
    <property type="entry name" value="GH07914P"/>
    <property type="match status" value="1"/>
</dbReference>
<dbReference type="PhylomeDB" id="B4GX20"/>
<dbReference type="EMBL" id="CH479195">
    <property type="protein sequence ID" value="EDW27347.1"/>
    <property type="molecule type" value="Genomic_DNA"/>
</dbReference>
<dbReference type="OMA" id="KFEFHFA"/>
<sequence>MKSCALIAVLLALSLGHYQGAEVAEPVAVEGRSVSSEIVELLEVFRDLLETGYGPMPKLAPAEIKHQPFQFSTGEFSANGEINDFVLEGLNGFEVIIMNVDLIRSRVDFELNFGSINFTTLYQADVGSGYRMKREGGAYMALEDFNLKGRISYSLGVISKQMKVKSILVYPSVGNVASEIENLSQYRIFNRKLNEVVEEFITLTVNENTDFVANWLNEMVTPLCNDLIGDRSLSDLIAIITGAKK</sequence>
<keyword evidence="1" id="KW-0732">Signal</keyword>
<dbReference type="InterPro" id="IPR038606">
    <property type="entry name" value="To_sf"/>
</dbReference>
<dbReference type="PANTHER" id="PTHR20993">
    <property type="entry name" value="GH07914P"/>
    <property type="match status" value="1"/>
</dbReference>
<dbReference type="eggNOG" id="ENOG502SB1B">
    <property type="taxonomic scope" value="Eukaryota"/>
</dbReference>
<protein>
    <submittedName>
        <fullName evidence="2">GL21076</fullName>
    </submittedName>
</protein>
<organism evidence="3">
    <name type="scientific">Drosophila persimilis</name>
    <name type="common">Fruit fly</name>
    <dbReference type="NCBI Taxonomy" id="7234"/>
    <lineage>
        <taxon>Eukaryota</taxon>
        <taxon>Metazoa</taxon>
        <taxon>Ecdysozoa</taxon>
        <taxon>Arthropoda</taxon>
        <taxon>Hexapoda</taxon>
        <taxon>Insecta</taxon>
        <taxon>Pterygota</taxon>
        <taxon>Neoptera</taxon>
        <taxon>Endopterygota</taxon>
        <taxon>Diptera</taxon>
        <taxon>Brachycera</taxon>
        <taxon>Muscomorpha</taxon>
        <taxon>Ephydroidea</taxon>
        <taxon>Drosophilidae</taxon>
        <taxon>Drosophila</taxon>
        <taxon>Sophophora</taxon>
    </lineage>
</organism>
<dbReference type="SMART" id="SM00700">
    <property type="entry name" value="JHBP"/>
    <property type="match status" value="1"/>
</dbReference>
<dbReference type="STRING" id="7234.B4GX20"/>
<gene>
    <name evidence="2" type="primary">Dper\GL21076</name>
    <name evidence="2" type="ORF">Dper_GL21076</name>
</gene>
<dbReference type="Proteomes" id="UP000008744">
    <property type="component" value="Unassembled WGS sequence"/>
</dbReference>
<accession>B4GX20</accession>
<dbReference type="SMR" id="B4GX20"/>
<dbReference type="AlphaFoldDB" id="B4GX20"/>
<dbReference type="Pfam" id="PF06585">
    <property type="entry name" value="JHBP"/>
    <property type="match status" value="1"/>
</dbReference>
<dbReference type="InterPro" id="IPR010562">
    <property type="entry name" value="Haemolymph_juvenile_hormone-bd"/>
</dbReference>
<dbReference type="KEGG" id="dpe:6598027"/>
<evidence type="ECO:0000313" key="3">
    <source>
        <dbReference type="Proteomes" id="UP000008744"/>
    </source>
</evidence>
<evidence type="ECO:0000313" key="2">
    <source>
        <dbReference type="EMBL" id="EDW27347.1"/>
    </source>
</evidence>
<reference evidence="2 3" key="1">
    <citation type="journal article" date="2007" name="Nature">
        <title>Evolution of genes and genomes on the Drosophila phylogeny.</title>
        <authorList>
            <consortium name="Drosophila 12 Genomes Consortium"/>
            <person name="Clark A.G."/>
            <person name="Eisen M.B."/>
            <person name="Smith D.R."/>
            <person name="Bergman C.M."/>
            <person name="Oliver B."/>
            <person name="Markow T.A."/>
            <person name="Kaufman T.C."/>
            <person name="Kellis M."/>
            <person name="Gelbart W."/>
            <person name="Iyer V.N."/>
            <person name="Pollard D.A."/>
            <person name="Sackton T.B."/>
            <person name="Larracuente A.M."/>
            <person name="Singh N.D."/>
            <person name="Abad J.P."/>
            <person name="Abt D.N."/>
            <person name="Adryan B."/>
            <person name="Aguade M."/>
            <person name="Akashi H."/>
            <person name="Anderson W.W."/>
            <person name="Aquadro C.F."/>
            <person name="Ardell D.H."/>
            <person name="Arguello R."/>
            <person name="Artieri C.G."/>
            <person name="Barbash D.A."/>
            <person name="Barker D."/>
            <person name="Barsanti P."/>
            <person name="Batterham P."/>
            <person name="Batzoglou S."/>
            <person name="Begun D."/>
            <person name="Bhutkar A."/>
            <person name="Blanco E."/>
            <person name="Bosak S.A."/>
            <person name="Bradley R.K."/>
            <person name="Brand A.D."/>
            <person name="Brent M.R."/>
            <person name="Brooks A.N."/>
            <person name="Brown R.H."/>
            <person name="Butlin R.K."/>
            <person name="Caggese C."/>
            <person name="Calvi B.R."/>
            <person name="Bernardo de Carvalho A."/>
            <person name="Caspi A."/>
            <person name="Castrezana S."/>
            <person name="Celniker S.E."/>
            <person name="Chang J.L."/>
            <person name="Chapple C."/>
            <person name="Chatterji S."/>
            <person name="Chinwalla A."/>
            <person name="Civetta A."/>
            <person name="Clifton S.W."/>
            <person name="Comeron J.M."/>
            <person name="Costello J.C."/>
            <person name="Coyne J.A."/>
            <person name="Daub J."/>
            <person name="David R.G."/>
            <person name="Delcher A.L."/>
            <person name="Delehaunty K."/>
            <person name="Do C.B."/>
            <person name="Ebling H."/>
            <person name="Edwards K."/>
            <person name="Eickbush T."/>
            <person name="Evans J.D."/>
            <person name="Filipski A."/>
            <person name="Findeiss S."/>
            <person name="Freyhult E."/>
            <person name="Fulton L."/>
            <person name="Fulton R."/>
            <person name="Garcia A.C."/>
            <person name="Gardiner A."/>
            <person name="Garfield D.A."/>
            <person name="Garvin B.E."/>
            <person name="Gibson G."/>
            <person name="Gilbert D."/>
            <person name="Gnerre S."/>
            <person name="Godfrey J."/>
            <person name="Good R."/>
            <person name="Gotea V."/>
            <person name="Gravely B."/>
            <person name="Greenberg A.J."/>
            <person name="Griffiths-Jones S."/>
            <person name="Gross S."/>
            <person name="Guigo R."/>
            <person name="Gustafson E.A."/>
            <person name="Haerty W."/>
            <person name="Hahn M.W."/>
            <person name="Halligan D.L."/>
            <person name="Halpern A.L."/>
            <person name="Halter G.M."/>
            <person name="Han M.V."/>
            <person name="Heger A."/>
            <person name="Hillier L."/>
            <person name="Hinrichs A.S."/>
            <person name="Holmes I."/>
            <person name="Hoskins R.A."/>
            <person name="Hubisz M.J."/>
            <person name="Hultmark D."/>
            <person name="Huntley M.A."/>
            <person name="Jaffe D.B."/>
            <person name="Jagadeeshan S."/>
            <person name="Jeck W.R."/>
            <person name="Johnson J."/>
            <person name="Jones C.D."/>
            <person name="Jordan W.C."/>
            <person name="Karpen G.H."/>
            <person name="Kataoka E."/>
            <person name="Keightley P.D."/>
            <person name="Kheradpour P."/>
            <person name="Kirkness E.F."/>
            <person name="Koerich L.B."/>
            <person name="Kristiansen K."/>
            <person name="Kudrna D."/>
            <person name="Kulathinal R.J."/>
            <person name="Kumar S."/>
            <person name="Kwok R."/>
            <person name="Lander E."/>
            <person name="Langley C.H."/>
            <person name="Lapoint R."/>
            <person name="Lazzaro B.P."/>
            <person name="Lee S.J."/>
            <person name="Levesque L."/>
            <person name="Li R."/>
            <person name="Lin C.F."/>
            <person name="Lin M.F."/>
            <person name="Lindblad-Toh K."/>
            <person name="Llopart A."/>
            <person name="Long M."/>
            <person name="Low L."/>
            <person name="Lozovsky E."/>
            <person name="Lu J."/>
            <person name="Luo M."/>
            <person name="Machado C.A."/>
            <person name="Makalowski W."/>
            <person name="Marzo M."/>
            <person name="Matsuda M."/>
            <person name="Matzkin L."/>
            <person name="McAllister B."/>
            <person name="McBride C.S."/>
            <person name="McKernan B."/>
            <person name="McKernan K."/>
            <person name="Mendez-Lago M."/>
            <person name="Minx P."/>
            <person name="Mollenhauer M.U."/>
            <person name="Montooth K."/>
            <person name="Mount S.M."/>
            <person name="Mu X."/>
            <person name="Myers E."/>
            <person name="Negre B."/>
            <person name="Newfeld S."/>
            <person name="Nielsen R."/>
            <person name="Noor M.A."/>
            <person name="O'Grady P."/>
            <person name="Pachter L."/>
            <person name="Papaceit M."/>
            <person name="Parisi M.J."/>
            <person name="Parisi M."/>
            <person name="Parts L."/>
            <person name="Pedersen J.S."/>
            <person name="Pesole G."/>
            <person name="Phillippy A.M."/>
            <person name="Ponting C.P."/>
            <person name="Pop M."/>
            <person name="Porcelli D."/>
            <person name="Powell J.R."/>
            <person name="Prohaska S."/>
            <person name="Pruitt K."/>
            <person name="Puig M."/>
            <person name="Quesneville H."/>
            <person name="Ram K.R."/>
            <person name="Rand D."/>
            <person name="Rasmussen M.D."/>
            <person name="Reed L.K."/>
            <person name="Reenan R."/>
            <person name="Reily A."/>
            <person name="Remington K.A."/>
            <person name="Rieger T.T."/>
            <person name="Ritchie M.G."/>
            <person name="Robin C."/>
            <person name="Rogers Y.H."/>
            <person name="Rohde C."/>
            <person name="Rozas J."/>
            <person name="Rubenfield M.J."/>
            <person name="Ruiz A."/>
            <person name="Russo S."/>
            <person name="Salzberg S.L."/>
            <person name="Sanchez-Gracia A."/>
            <person name="Saranga D.J."/>
            <person name="Sato H."/>
            <person name="Schaeffer S.W."/>
            <person name="Schatz M.C."/>
            <person name="Schlenke T."/>
            <person name="Schwartz R."/>
            <person name="Segarra C."/>
            <person name="Singh R.S."/>
            <person name="Sirot L."/>
            <person name="Sirota M."/>
            <person name="Sisneros N.B."/>
            <person name="Smith C.D."/>
            <person name="Smith T.F."/>
            <person name="Spieth J."/>
            <person name="Stage D.E."/>
            <person name="Stark A."/>
            <person name="Stephan W."/>
            <person name="Strausberg R.L."/>
            <person name="Strempel S."/>
            <person name="Sturgill D."/>
            <person name="Sutton G."/>
            <person name="Sutton G.G."/>
            <person name="Tao W."/>
            <person name="Teichmann S."/>
            <person name="Tobari Y.N."/>
            <person name="Tomimura Y."/>
            <person name="Tsolas J.M."/>
            <person name="Valente V.L."/>
            <person name="Venter E."/>
            <person name="Venter J.C."/>
            <person name="Vicario S."/>
            <person name="Vieira F.G."/>
            <person name="Vilella A.J."/>
            <person name="Villasante A."/>
            <person name="Walenz B."/>
            <person name="Wang J."/>
            <person name="Wasserman M."/>
            <person name="Watts T."/>
            <person name="Wilson D."/>
            <person name="Wilson R.K."/>
            <person name="Wing R.A."/>
            <person name="Wolfner M.F."/>
            <person name="Wong A."/>
            <person name="Wong G.K."/>
            <person name="Wu C.I."/>
            <person name="Wu G."/>
            <person name="Yamamoto D."/>
            <person name="Yang H.P."/>
            <person name="Yang S.P."/>
            <person name="Yorke J.A."/>
            <person name="Yoshida K."/>
            <person name="Zdobnov E."/>
            <person name="Zhang P."/>
            <person name="Zhang Y."/>
            <person name="Zimin A.V."/>
            <person name="Baldwin J."/>
            <person name="Abdouelleil A."/>
            <person name="Abdulkadir J."/>
            <person name="Abebe A."/>
            <person name="Abera B."/>
            <person name="Abreu J."/>
            <person name="Acer S.C."/>
            <person name="Aftuck L."/>
            <person name="Alexander A."/>
            <person name="An P."/>
            <person name="Anderson E."/>
            <person name="Anderson S."/>
            <person name="Arachi H."/>
            <person name="Azer M."/>
            <person name="Bachantsang P."/>
            <person name="Barry A."/>
            <person name="Bayul T."/>
            <person name="Berlin A."/>
            <person name="Bessette D."/>
            <person name="Bloom T."/>
            <person name="Blye J."/>
            <person name="Boguslavskiy L."/>
            <person name="Bonnet C."/>
            <person name="Boukhgalter B."/>
            <person name="Bourzgui I."/>
            <person name="Brown A."/>
            <person name="Cahill P."/>
            <person name="Channer S."/>
            <person name="Cheshatsang Y."/>
            <person name="Chuda L."/>
            <person name="Citroen M."/>
            <person name="Collymore A."/>
            <person name="Cooke P."/>
            <person name="Costello M."/>
            <person name="D'Aco K."/>
            <person name="Daza R."/>
            <person name="De Haan G."/>
            <person name="DeGray S."/>
            <person name="DeMaso C."/>
            <person name="Dhargay N."/>
            <person name="Dooley K."/>
            <person name="Dooley E."/>
            <person name="Doricent M."/>
            <person name="Dorje P."/>
            <person name="Dorjee K."/>
            <person name="Dupes A."/>
            <person name="Elong R."/>
            <person name="Falk J."/>
            <person name="Farina A."/>
            <person name="Faro S."/>
            <person name="Ferguson D."/>
            <person name="Fisher S."/>
            <person name="Foley C.D."/>
            <person name="Franke A."/>
            <person name="Friedrich D."/>
            <person name="Gadbois L."/>
            <person name="Gearin G."/>
            <person name="Gearin C.R."/>
            <person name="Giannoukos G."/>
            <person name="Goode T."/>
            <person name="Graham J."/>
            <person name="Grandbois E."/>
            <person name="Grewal S."/>
            <person name="Gyaltsen K."/>
            <person name="Hafez N."/>
            <person name="Hagos B."/>
            <person name="Hall J."/>
            <person name="Henson C."/>
            <person name="Hollinger A."/>
            <person name="Honan T."/>
            <person name="Huard M.D."/>
            <person name="Hughes L."/>
            <person name="Hurhula B."/>
            <person name="Husby M.E."/>
            <person name="Kamat A."/>
            <person name="Kanga B."/>
            <person name="Kashin S."/>
            <person name="Khazanovich D."/>
            <person name="Kisner P."/>
            <person name="Lance K."/>
            <person name="Lara M."/>
            <person name="Lee W."/>
            <person name="Lennon N."/>
            <person name="Letendre F."/>
            <person name="LeVine R."/>
            <person name="Lipovsky A."/>
            <person name="Liu X."/>
            <person name="Liu J."/>
            <person name="Liu S."/>
            <person name="Lokyitsang T."/>
            <person name="Lokyitsang Y."/>
            <person name="Lubonja R."/>
            <person name="Lui A."/>
            <person name="MacDonald P."/>
            <person name="Magnisalis V."/>
            <person name="Maru K."/>
            <person name="Matthews C."/>
            <person name="McCusker W."/>
            <person name="McDonough S."/>
            <person name="Mehta T."/>
            <person name="Meldrim J."/>
            <person name="Meneus L."/>
            <person name="Mihai O."/>
            <person name="Mihalev A."/>
            <person name="Mihova T."/>
            <person name="Mittelman R."/>
            <person name="Mlenga V."/>
            <person name="Montmayeur A."/>
            <person name="Mulrain L."/>
            <person name="Navidi A."/>
            <person name="Naylor J."/>
            <person name="Negash T."/>
            <person name="Nguyen T."/>
            <person name="Nguyen N."/>
            <person name="Nicol R."/>
            <person name="Norbu C."/>
            <person name="Norbu N."/>
            <person name="Novod N."/>
            <person name="O'Neill B."/>
            <person name="Osman S."/>
            <person name="Markiewicz E."/>
            <person name="Oyono O.L."/>
            <person name="Patti C."/>
            <person name="Phunkhang P."/>
            <person name="Pierre F."/>
            <person name="Priest M."/>
            <person name="Raghuraman S."/>
            <person name="Rege F."/>
            <person name="Reyes R."/>
            <person name="Rise C."/>
            <person name="Rogov P."/>
            <person name="Ross K."/>
            <person name="Ryan E."/>
            <person name="Settipalli S."/>
            <person name="Shea T."/>
            <person name="Sherpa N."/>
            <person name="Shi L."/>
            <person name="Shih D."/>
            <person name="Sparrow T."/>
            <person name="Spaulding J."/>
            <person name="Stalker J."/>
            <person name="Stange-Thomann N."/>
            <person name="Stavropoulos S."/>
            <person name="Stone C."/>
            <person name="Strader C."/>
            <person name="Tesfaye S."/>
            <person name="Thomson T."/>
            <person name="Thoulutsang Y."/>
            <person name="Thoulutsang D."/>
            <person name="Topham K."/>
            <person name="Topping I."/>
            <person name="Tsamla T."/>
            <person name="Vassiliev H."/>
            <person name="Vo A."/>
            <person name="Wangchuk T."/>
            <person name="Wangdi T."/>
            <person name="Weiand M."/>
            <person name="Wilkinson J."/>
            <person name="Wilson A."/>
            <person name="Yadav S."/>
            <person name="Young G."/>
            <person name="Yu Q."/>
            <person name="Zembek L."/>
            <person name="Zhong D."/>
            <person name="Zimmer A."/>
            <person name="Zwirko Z."/>
            <person name="Jaffe D.B."/>
            <person name="Alvarez P."/>
            <person name="Brockman W."/>
            <person name="Butler J."/>
            <person name="Chin C."/>
            <person name="Gnerre S."/>
            <person name="Grabherr M."/>
            <person name="Kleber M."/>
            <person name="Mauceli E."/>
            <person name="MacCallum I."/>
        </authorList>
    </citation>
    <scope>NUCLEOTIDE SEQUENCE [LARGE SCALE GENOMIC DNA]</scope>
    <source>
        <strain evidence="3">MSH-3 / Tucson 14011-0111.49</strain>
    </source>
</reference>
<dbReference type="HOGENOM" id="CLU_084586_0_0_1"/>
<name>B4GX20_DROPE</name>
<keyword evidence="3" id="KW-1185">Reference proteome</keyword>
<feature type="signal peptide" evidence="1">
    <location>
        <begin position="1"/>
        <end position="20"/>
    </location>
</feature>
<dbReference type="OrthoDB" id="6370791at2759"/>
<proteinExistence type="predicted"/>
<dbReference type="Gene3D" id="3.15.10.30">
    <property type="entry name" value="Haemolymph juvenile hormone binding protein"/>
    <property type="match status" value="1"/>
</dbReference>
<evidence type="ECO:0000256" key="1">
    <source>
        <dbReference type="SAM" id="SignalP"/>
    </source>
</evidence>